<dbReference type="PANTHER" id="PTHR43798">
    <property type="entry name" value="MONOACYLGLYCEROL LIPASE"/>
    <property type="match status" value="1"/>
</dbReference>
<dbReference type="Gene3D" id="3.40.50.1820">
    <property type="entry name" value="alpha/beta hydrolase"/>
    <property type="match status" value="1"/>
</dbReference>
<reference evidence="3 4" key="1">
    <citation type="submission" date="2023-10" db="EMBL/GenBank/DDBJ databases">
        <title>Rubellicoccus peritrichatus gen. nov., sp. nov., isolated from an algae of coral reef tank.</title>
        <authorList>
            <person name="Luo J."/>
        </authorList>
    </citation>
    <scope>NUCLEOTIDE SEQUENCE [LARGE SCALE GENOMIC DNA]</scope>
    <source>
        <strain evidence="3 4">CR14</strain>
    </source>
</reference>
<dbReference type="InterPro" id="IPR029058">
    <property type="entry name" value="AB_hydrolase_fold"/>
</dbReference>
<dbReference type="InterPro" id="IPR000073">
    <property type="entry name" value="AB_hydrolase_1"/>
</dbReference>
<dbReference type="InterPro" id="IPR050266">
    <property type="entry name" value="AB_hydrolase_sf"/>
</dbReference>
<evidence type="ECO:0000259" key="2">
    <source>
        <dbReference type="Pfam" id="PF00561"/>
    </source>
</evidence>
<dbReference type="KEGG" id="puo:RZN69_09610"/>
<accession>A0AAQ3LEZ9</accession>
<feature type="domain" description="AB hydrolase-1" evidence="2">
    <location>
        <begin position="28"/>
        <end position="140"/>
    </location>
</feature>
<dbReference type="GO" id="GO:0016787">
    <property type="term" value="F:hydrolase activity"/>
    <property type="evidence" value="ECO:0007669"/>
    <property type="project" value="UniProtKB-KW"/>
</dbReference>
<evidence type="ECO:0000256" key="1">
    <source>
        <dbReference type="ARBA" id="ARBA00022801"/>
    </source>
</evidence>
<keyword evidence="4" id="KW-1185">Reference proteome</keyword>
<dbReference type="AlphaFoldDB" id="A0AAQ3LEZ9"/>
<organism evidence="3 4">
    <name type="scientific">Rubellicoccus peritrichatus</name>
    <dbReference type="NCBI Taxonomy" id="3080537"/>
    <lineage>
        <taxon>Bacteria</taxon>
        <taxon>Pseudomonadati</taxon>
        <taxon>Verrucomicrobiota</taxon>
        <taxon>Opitutia</taxon>
        <taxon>Puniceicoccales</taxon>
        <taxon>Cerasicoccaceae</taxon>
        <taxon>Rubellicoccus</taxon>
    </lineage>
</organism>
<dbReference type="GO" id="GO:0016020">
    <property type="term" value="C:membrane"/>
    <property type="evidence" value="ECO:0007669"/>
    <property type="project" value="TreeGrafter"/>
</dbReference>
<dbReference type="PANTHER" id="PTHR43798:SF31">
    <property type="entry name" value="AB HYDROLASE SUPERFAMILY PROTEIN YCLE"/>
    <property type="match status" value="1"/>
</dbReference>
<evidence type="ECO:0000313" key="4">
    <source>
        <dbReference type="Proteomes" id="UP001304300"/>
    </source>
</evidence>
<evidence type="ECO:0000313" key="3">
    <source>
        <dbReference type="EMBL" id="WOO43344.1"/>
    </source>
</evidence>
<name>A0AAQ3LEZ9_9BACT</name>
<dbReference type="EMBL" id="CP136920">
    <property type="protein sequence ID" value="WOO43344.1"/>
    <property type="molecule type" value="Genomic_DNA"/>
</dbReference>
<sequence length="283" mass="32012">MANSTAKSKYFETSDGARLHYLEAGSGPPLVMIPGWSQTAEQYKFQIEALSDRWRCIAIDMRGHGESDKVNYGYRIQRLSQDVREFLVGLDLENVALLGHSLGCGVLWGYWDLYQSDRLSKLILVDQAPCMTLNPEWDEKTIEAAGAQSDAAKVMDCANLFRHADAEAASADMLNNMFTTNMPEAQRAWIIERNLLFPREHAATLIYNNQVMDWRDVIPRINIPTLVFSGKASTVPWKSQVWVHEQIANSELVLFEENEGGSHFMFIEGKEKFNQALAKFLAS</sequence>
<protein>
    <submittedName>
        <fullName evidence="3">Alpha/beta hydrolase</fullName>
    </submittedName>
</protein>
<dbReference type="Proteomes" id="UP001304300">
    <property type="component" value="Chromosome"/>
</dbReference>
<keyword evidence="1 3" id="KW-0378">Hydrolase</keyword>
<dbReference type="SUPFAM" id="SSF53474">
    <property type="entry name" value="alpha/beta-Hydrolases"/>
    <property type="match status" value="1"/>
</dbReference>
<dbReference type="RefSeq" id="WP_317835893.1">
    <property type="nucleotide sequence ID" value="NZ_CP136920.1"/>
</dbReference>
<gene>
    <name evidence="3" type="ORF">RZN69_09610</name>
</gene>
<dbReference type="Pfam" id="PF00561">
    <property type="entry name" value="Abhydrolase_1"/>
    <property type="match status" value="1"/>
</dbReference>
<proteinExistence type="predicted"/>